<dbReference type="SUPFAM" id="SSF55811">
    <property type="entry name" value="Nudix"/>
    <property type="match status" value="1"/>
</dbReference>
<dbReference type="Gene3D" id="3.90.79.10">
    <property type="entry name" value="Nucleoside Triphosphate Pyrophosphohydrolase"/>
    <property type="match status" value="1"/>
</dbReference>
<reference evidence="5 6" key="1">
    <citation type="submission" date="2020-01" db="EMBL/GenBank/DDBJ databases">
        <title>Kibdelosporangium persica a novel Actinomycetes from a hot desert in Iran.</title>
        <authorList>
            <person name="Safaei N."/>
            <person name="Zaburannyi N."/>
            <person name="Mueller R."/>
            <person name="Wink J."/>
        </authorList>
    </citation>
    <scope>NUCLEOTIDE SEQUENCE [LARGE SCALE GENOMIC DNA]</scope>
    <source>
        <strain evidence="5 6">4NS15</strain>
    </source>
</reference>
<comment type="caution">
    <text evidence="5">The sequence shown here is derived from an EMBL/GenBank/DDBJ whole genome shotgun (WGS) entry which is preliminary data.</text>
</comment>
<feature type="domain" description="Nudix hydrolase" evidence="4">
    <location>
        <begin position="1"/>
        <end position="127"/>
    </location>
</feature>
<dbReference type="PROSITE" id="PS00893">
    <property type="entry name" value="NUDIX_BOX"/>
    <property type="match status" value="1"/>
</dbReference>
<sequence>MTHDTYGRLLMIRRAHAPGEGLWSIPGGRVEAGESDAVAVARELLEETGLTVSIGRLVGTVTRPAPSGLYEIHDYECHVVAGVAVPGDDAAEVAWIDLATFTTLERTNLLTEGLAPTLRDWDVLPRA</sequence>
<dbReference type="Pfam" id="PF00293">
    <property type="entry name" value="NUDIX"/>
    <property type="match status" value="1"/>
</dbReference>
<dbReference type="PROSITE" id="PS51462">
    <property type="entry name" value="NUDIX"/>
    <property type="match status" value="1"/>
</dbReference>
<dbReference type="Proteomes" id="UP000763557">
    <property type="component" value="Unassembled WGS sequence"/>
</dbReference>
<evidence type="ECO:0000259" key="4">
    <source>
        <dbReference type="PROSITE" id="PS51462"/>
    </source>
</evidence>
<name>A0ABX2FCP0_9PSEU</name>
<dbReference type="PANTHER" id="PTHR43736:SF1">
    <property type="entry name" value="DIHYDRONEOPTERIN TRIPHOSPHATE DIPHOSPHATASE"/>
    <property type="match status" value="1"/>
</dbReference>
<proteinExistence type="inferred from homology"/>
<keyword evidence="2 3" id="KW-0378">Hydrolase</keyword>
<keyword evidence="6" id="KW-1185">Reference proteome</keyword>
<dbReference type="InterPro" id="IPR020476">
    <property type="entry name" value="Nudix_hydrolase"/>
</dbReference>
<evidence type="ECO:0000256" key="2">
    <source>
        <dbReference type="ARBA" id="ARBA00022801"/>
    </source>
</evidence>
<dbReference type="InterPro" id="IPR015797">
    <property type="entry name" value="NUDIX_hydrolase-like_dom_sf"/>
</dbReference>
<dbReference type="EMBL" id="JAAATY010000024">
    <property type="protein sequence ID" value="NRN69124.1"/>
    <property type="molecule type" value="Genomic_DNA"/>
</dbReference>
<organism evidence="5 6">
    <name type="scientific">Kibdelosporangium persicum</name>
    <dbReference type="NCBI Taxonomy" id="2698649"/>
    <lineage>
        <taxon>Bacteria</taxon>
        <taxon>Bacillati</taxon>
        <taxon>Actinomycetota</taxon>
        <taxon>Actinomycetes</taxon>
        <taxon>Pseudonocardiales</taxon>
        <taxon>Pseudonocardiaceae</taxon>
        <taxon>Kibdelosporangium</taxon>
    </lineage>
</organism>
<evidence type="ECO:0000313" key="5">
    <source>
        <dbReference type="EMBL" id="NRN69124.1"/>
    </source>
</evidence>
<accession>A0ABX2FCP0</accession>
<dbReference type="InterPro" id="IPR000086">
    <property type="entry name" value="NUDIX_hydrolase_dom"/>
</dbReference>
<protein>
    <submittedName>
        <fullName evidence="5">DNA mismatch repair protein MutT</fullName>
    </submittedName>
</protein>
<dbReference type="PANTHER" id="PTHR43736">
    <property type="entry name" value="ADP-RIBOSE PYROPHOSPHATASE"/>
    <property type="match status" value="1"/>
</dbReference>
<gene>
    <name evidence="5" type="ORF">GC106_63800</name>
</gene>
<evidence type="ECO:0000313" key="6">
    <source>
        <dbReference type="Proteomes" id="UP000763557"/>
    </source>
</evidence>
<dbReference type="InterPro" id="IPR020084">
    <property type="entry name" value="NUDIX_hydrolase_CS"/>
</dbReference>
<comment type="similarity">
    <text evidence="1 3">Belongs to the Nudix hydrolase family.</text>
</comment>
<evidence type="ECO:0000256" key="3">
    <source>
        <dbReference type="RuleBase" id="RU003476"/>
    </source>
</evidence>
<dbReference type="PRINTS" id="PR00502">
    <property type="entry name" value="NUDIXFAMILY"/>
</dbReference>
<evidence type="ECO:0000256" key="1">
    <source>
        <dbReference type="ARBA" id="ARBA00005582"/>
    </source>
</evidence>